<proteinExistence type="predicted"/>
<accession>A0A0C3FGA2</accession>
<gene>
    <name evidence="1" type="ORF">PILCRDRAFT_88222</name>
</gene>
<sequence>MIKFAEKKMRGSHLSFIFVAICPVGDLVIHTSRQESATVYGAGTLCRRAVRKKNRSSSFQPGTCWLFVEGVFEQPNSFRVLNYKTNMWIIVDSLDTSSGPLTKLITYGSQHFINTAPLIDEIFDELDPNLRLCFRTEESSVEHRRELNGVFGEVMLSYLENIAINWMSALLKMYMLRRLSAGVDSIVANVDVVTISPFGSYFDAYCHVISIKIEFNLIPMTTVASLGIKIFCSLSQQCFSQRKSFSPRLVDYSTDEVADGLQIEVHFILPQTNRVGTDSFILVLYLFQMISARVHGITDKLLPFFISLKGFPPRLALDLLSGRSASTF</sequence>
<organism evidence="1 2">
    <name type="scientific">Piloderma croceum (strain F 1598)</name>
    <dbReference type="NCBI Taxonomy" id="765440"/>
    <lineage>
        <taxon>Eukaryota</taxon>
        <taxon>Fungi</taxon>
        <taxon>Dikarya</taxon>
        <taxon>Basidiomycota</taxon>
        <taxon>Agaricomycotina</taxon>
        <taxon>Agaricomycetes</taxon>
        <taxon>Agaricomycetidae</taxon>
        <taxon>Atheliales</taxon>
        <taxon>Atheliaceae</taxon>
        <taxon>Piloderma</taxon>
    </lineage>
</organism>
<dbReference type="Proteomes" id="UP000054166">
    <property type="component" value="Unassembled WGS sequence"/>
</dbReference>
<dbReference type="AlphaFoldDB" id="A0A0C3FGA2"/>
<evidence type="ECO:0000313" key="1">
    <source>
        <dbReference type="EMBL" id="KIM83445.1"/>
    </source>
</evidence>
<reference evidence="2" key="2">
    <citation type="submission" date="2015-01" db="EMBL/GenBank/DDBJ databases">
        <title>Evolutionary Origins and Diversification of the Mycorrhizal Mutualists.</title>
        <authorList>
            <consortium name="DOE Joint Genome Institute"/>
            <consortium name="Mycorrhizal Genomics Consortium"/>
            <person name="Kohler A."/>
            <person name="Kuo A."/>
            <person name="Nagy L.G."/>
            <person name="Floudas D."/>
            <person name="Copeland A."/>
            <person name="Barry K.W."/>
            <person name="Cichocki N."/>
            <person name="Veneault-Fourrey C."/>
            <person name="LaButti K."/>
            <person name="Lindquist E.A."/>
            <person name="Lipzen A."/>
            <person name="Lundell T."/>
            <person name="Morin E."/>
            <person name="Murat C."/>
            <person name="Riley R."/>
            <person name="Ohm R."/>
            <person name="Sun H."/>
            <person name="Tunlid A."/>
            <person name="Henrissat B."/>
            <person name="Grigoriev I.V."/>
            <person name="Hibbett D.S."/>
            <person name="Martin F."/>
        </authorList>
    </citation>
    <scope>NUCLEOTIDE SEQUENCE [LARGE SCALE GENOMIC DNA]</scope>
    <source>
        <strain evidence="2">F 1598</strain>
    </source>
</reference>
<dbReference type="HOGENOM" id="CLU_847627_0_0_1"/>
<protein>
    <submittedName>
        <fullName evidence="1">Uncharacterized protein</fullName>
    </submittedName>
</protein>
<evidence type="ECO:0000313" key="2">
    <source>
        <dbReference type="Proteomes" id="UP000054166"/>
    </source>
</evidence>
<dbReference type="EMBL" id="KN832991">
    <property type="protein sequence ID" value="KIM83445.1"/>
    <property type="molecule type" value="Genomic_DNA"/>
</dbReference>
<dbReference type="InParanoid" id="A0A0C3FGA2"/>
<name>A0A0C3FGA2_PILCF</name>
<keyword evidence="2" id="KW-1185">Reference proteome</keyword>
<reference evidence="1 2" key="1">
    <citation type="submission" date="2014-04" db="EMBL/GenBank/DDBJ databases">
        <authorList>
            <consortium name="DOE Joint Genome Institute"/>
            <person name="Kuo A."/>
            <person name="Tarkka M."/>
            <person name="Buscot F."/>
            <person name="Kohler A."/>
            <person name="Nagy L.G."/>
            <person name="Floudas D."/>
            <person name="Copeland A."/>
            <person name="Barry K.W."/>
            <person name="Cichocki N."/>
            <person name="Veneault-Fourrey C."/>
            <person name="LaButti K."/>
            <person name="Lindquist E.A."/>
            <person name="Lipzen A."/>
            <person name="Lundell T."/>
            <person name="Morin E."/>
            <person name="Murat C."/>
            <person name="Sun H."/>
            <person name="Tunlid A."/>
            <person name="Henrissat B."/>
            <person name="Grigoriev I.V."/>
            <person name="Hibbett D.S."/>
            <person name="Martin F."/>
            <person name="Nordberg H.P."/>
            <person name="Cantor M.N."/>
            <person name="Hua S.X."/>
        </authorList>
    </citation>
    <scope>NUCLEOTIDE SEQUENCE [LARGE SCALE GENOMIC DNA]</scope>
    <source>
        <strain evidence="1 2">F 1598</strain>
    </source>
</reference>